<accession>A0ABY1HPR3</accession>
<keyword evidence="2" id="KW-1185">Reference proteome</keyword>
<reference evidence="1 2" key="1">
    <citation type="submission" date="2016-11" db="EMBL/GenBank/DDBJ databases">
        <authorList>
            <person name="Klemetsen T."/>
        </authorList>
    </citation>
    <scope>NUCLEOTIDE SEQUENCE [LARGE SCALE GENOMIC DNA]</scope>
    <source>
        <strain evidence="1">MT 2528</strain>
    </source>
</reference>
<name>A0ABY1HPR3_9GAMM</name>
<protein>
    <submittedName>
        <fullName evidence="1">Hypothetical exported 24-amino acid repeat protein</fullName>
    </submittedName>
</protein>
<dbReference type="EMBL" id="FPLJ01000154">
    <property type="protein sequence ID" value="SGZ04540.1"/>
    <property type="molecule type" value="Genomic_DNA"/>
</dbReference>
<dbReference type="Proteomes" id="UP000182660">
    <property type="component" value="Unassembled WGS sequence"/>
</dbReference>
<proteinExistence type="predicted"/>
<gene>
    <name evidence="1" type="ORF">MT2528_4821</name>
</gene>
<evidence type="ECO:0000313" key="1">
    <source>
        <dbReference type="EMBL" id="SGZ04540.1"/>
    </source>
</evidence>
<evidence type="ECO:0000313" key="2">
    <source>
        <dbReference type="Proteomes" id="UP000182660"/>
    </source>
</evidence>
<sequence>MTSVDVTIYKNGKEDGLHQFYRRGKLKHQKYFKNGKLYGVTNKYWPNGQLRESTCYIKGKMHDISGCNN</sequence>
<comment type="caution">
    <text evidence="1">The sequence shown here is derived from an EMBL/GenBank/DDBJ whole genome shotgun (WGS) entry which is preliminary data.</text>
</comment>
<dbReference type="Gene3D" id="3.90.930.1">
    <property type="match status" value="1"/>
</dbReference>
<organism evidence="1 2">
    <name type="scientific">Moritella viscosa</name>
    <dbReference type="NCBI Taxonomy" id="80854"/>
    <lineage>
        <taxon>Bacteria</taxon>
        <taxon>Pseudomonadati</taxon>
        <taxon>Pseudomonadota</taxon>
        <taxon>Gammaproteobacteria</taxon>
        <taxon>Alteromonadales</taxon>
        <taxon>Moritellaceae</taxon>
        <taxon>Moritella</taxon>
    </lineage>
</organism>
<dbReference type="SUPFAM" id="SSF82185">
    <property type="entry name" value="Histone H3 K4-specific methyltransferase SET7/9 N-terminal domain"/>
    <property type="match status" value="1"/>
</dbReference>